<organism evidence="6 7">
    <name type="scientific">Glomus cerebriforme</name>
    <dbReference type="NCBI Taxonomy" id="658196"/>
    <lineage>
        <taxon>Eukaryota</taxon>
        <taxon>Fungi</taxon>
        <taxon>Fungi incertae sedis</taxon>
        <taxon>Mucoromycota</taxon>
        <taxon>Glomeromycotina</taxon>
        <taxon>Glomeromycetes</taxon>
        <taxon>Glomerales</taxon>
        <taxon>Glomeraceae</taxon>
        <taxon>Glomus</taxon>
    </lineage>
</organism>
<dbReference type="AlphaFoldDB" id="A0A397S9D8"/>
<keyword evidence="2" id="KW-0547">Nucleotide-binding</keyword>
<dbReference type="SUPFAM" id="SSF56112">
    <property type="entry name" value="Protein kinase-like (PK-like)"/>
    <property type="match status" value="1"/>
</dbReference>
<evidence type="ECO:0000256" key="1">
    <source>
        <dbReference type="ARBA" id="ARBA00022679"/>
    </source>
</evidence>
<dbReference type="PANTHER" id="PTHR44329:SF288">
    <property type="entry name" value="MITOGEN-ACTIVATED PROTEIN KINASE KINASE KINASE 20"/>
    <property type="match status" value="1"/>
</dbReference>
<evidence type="ECO:0000259" key="5">
    <source>
        <dbReference type="PROSITE" id="PS50011"/>
    </source>
</evidence>
<protein>
    <submittedName>
        <fullName evidence="6">Kinase-like domain-containing protein</fullName>
    </submittedName>
</protein>
<dbReference type="EMBL" id="QKYT01000704">
    <property type="protein sequence ID" value="RIA82112.1"/>
    <property type="molecule type" value="Genomic_DNA"/>
</dbReference>
<reference evidence="6 7" key="1">
    <citation type="submission" date="2018-06" db="EMBL/GenBank/DDBJ databases">
        <title>Comparative genomics reveals the genomic features of Rhizophagus irregularis, R. cerebriforme, R. diaphanum and Gigaspora rosea, and their symbiotic lifestyle signature.</title>
        <authorList>
            <person name="Morin E."/>
            <person name="San Clemente H."/>
            <person name="Chen E.C.H."/>
            <person name="De La Providencia I."/>
            <person name="Hainaut M."/>
            <person name="Kuo A."/>
            <person name="Kohler A."/>
            <person name="Murat C."/>
            <person name="Tang N."/>
            <person name="Roy S."/>
            <person name="Loubradou J."/>
            <person name="Henrissat B."/>
            <person name="Grigoriev I.V."/>
            <person name="Corradi N."/>
            <person name="Roux C."/>
            <person name="Martin F.M."/>
        </authorList>
    </citation>
    <scope>NUCLEOTIDE SEQUENCE [LARGE SCALE GENOMIC DNA]</scope>
    <source>
        <strain evidence="6 7">DAOM 227022</strain>
    </source>
</reference>
<keyword evidence="7" id="KW-1185">Reference proteome</keyword>
<evidence type="ECO:0000256" key="4">
    <source>
        <dbReference type="ARBA" id="ARBA00022840"/>
    </source>
</evidence>
<evidence type="ECO:0000256" key="3">
    <source>
        <dbReference type="ARBA" id="ARBA00022777"/>
    </source>
</evidence>
<keyword evidence="1" id="KW-0808">Transferase</keyword>
<dbReference type="InterPro" id="IPR051681">
    <property type="entry name" value="Ser/Thr_Kinases-Pseudokinases"/>
</dbReference>
<feature type="domain" description="Protein kinase" evidence="5">
    <location>
        <begin position="65"/>
        <end position="330"/>
    </location>
</feature>
<keyword evidence="4" id="KW-0067">ATP-binding</keyword>
<accession>A0A397S9D8</accession>
<evidence type="ECO:0000256" key="2">
    <source>
        <dbReference type="ARBA" id="ARBA00022741"/>
    </source>
</evidence>
<keyword evidence="3 6" id="KW-0418">Kinase</keyword>
<dbReference type="Proteomes" id="UP000265703">
    <property type="component" value="Unassembled WGS sequence"/>
</dbReference>
<dbReference type="GO" id="GO:0004674">
    <property type="term" value="F:protein serine/threonine kinase activity"/>
    <property type="evidence" value="ECO:0007669"/>
    <property type="project" value="TreeGrafter"/>
</dbReference>
<dbReference type="InterPro" id="IPR001245">
    <property type="entry name" value="Ser-Thr/Tyr_kinase_cat_dom"/>
</dbReference>
<name>A0A397S9D8_9GLOM</name>
<dbReference type="Gene3D" id="1.10.510.10">
    <property type="entry name" value="Transferase(Phosphotransferase) domain 1"/>
    <property type="match status" value="1"/>
</dbReference>
<dbReference type="PROSITE" id="PS50011">
    <property type="entry name" value="PROTEIN_KINASE_DOM"/>
    <property type="match status" value="1"/>
</dbReference>
<evidence type="ECO:0000313" key="7">
    <source>
        <dbReference type="Proteomes" id="UP000265703"/>
    </source>
</evidence>
<proteinExistence type="predicted"/>
<gene>
    <name evidence="6" type="ORF">C1645_863558</name>
</gene>
<dbReference type="Pfam" id="PF07714">
    <property type="entry name" value="PK_Tyr_Ser-Thr"/>
    <property type="match status" value="1"/>
</dbReference>
<comment type="caution">
    <text evidence="6">The sequence shown here is derived from an EMBL/GenBank/DDBJ whole genome shotgun (WGS) entry which is preliminary data.</text>
</comment>
<dbReference type="OrthoDB" id="676979at2759"/>
<dbReference type="InterPro" id="IPR000719">
    <property type="entry name" value="Prot_kinase_dom"/>
</dbReference>
<sequence>MEYVENVMNLEQEVIGVNLVILKDLRITLKIGLVEIKFIDEFIQQSQLDAVYCETYLEWVPFENFKDVTYITKGGFGKIYSAIWPDGAITSWDIENQQWERDTNEKIALKSLDNSADICADFFNEVKSHLQIPLYDIIKCHGITQDPNTKDYMMVLQYCNHGNLRNYYLNESNTYNKKIYYLFQIIRGLLDIHNSGKVHKDFHSGNVLSDGSFIYISDLGMCQPVNGEQSVNKEAIYGVLPYMAPEVLRGHQYTKASDIYSFGIIMNEYLPPYNDIPHDHVLANDICKGLRPKISEDTPKLFADLITKCWDAKAENRPTAKELFQLLIKLNKEKKNENSEIYSQIKECEKIRENKLKDKSCEKKSNNIQTHSQAIYTSRLLNFKNLPEPVNAGNLI</sequence>
<dbReference type="GO" id="GO:0005524">
    <property type="term" value="F:ATP binding"/>
    <property type="evidence" value="ECO:0007669"/>
    <property type="project" value="UniProtKB-KW"/>
</dbReference>
<evidence type="ECO:0000313" key="6">
    <source>
        <dbReference type="EMBL" id="RIA82112.1"/>
    </source>
</evidence>
<dbReference type="PANTHER" id="PTHR44329">
    <property type="entry name" value="SERINE/THREONINE-PROTEIN KINASE TNNI3K-RELATED"/>
    <property type="match status" value="1"/>
</dbReference>
<dbReference type="InterPro" id="IPR011009">
    <property type="entry name" value="Kinase-like_dom_sf"/>
</dbReference>